<feature type="signal peptide" evidence="2">
    <location>
        <begin position="1"/>
        <end position="19"/>
    </location>
</feature>
<dbReference type="InterPro" id="IPR029058">
    <property type="entry name" value="AB_hydrolase_fold"/>
</dbReference>
<dbReference type="NCBIfam" id="NF002043">
    <property type="entry name" value="PRK00870.1"/>
    <property type="match status" value="1"/>
</dbReference>
<dbReference type="SUPFAM" id="SSF53474">
    <property type="entry name" value="alpha/beta-Hydrolases"/>
    <property type="match status" value="1"/>
</dbReference>
<evidence type="ECO:0000256" key="2">
    <source>
        <dbReference type="SAM" id="SignalP"/>
    </source>
</evidence>
<dbReference type="PANTHER" id="PTHR42977:SF3">
    <property type="entry name" value="AB HYDROLASE-1 DOMAIN-CONTAINING PROTEIN"/>
    <property type="match status" value="1"/>
</dbReference>
<dbReference type="Proteomes" id="UP001143307">
    <property type="component" value="Unassembled WGS sequence"/>
</dbReference>
<dbReference type="RefSeq" id="WP_279251150.1">
    <property type="nucleotide sequence ID" value="NZ_SHNP01000001.1"/>
</dbReference>
<organism evidence="4 5">
    <name type="scientific">Candidatus Seongchinamella marina</name>
    <dbReference type="NCBI Taxonomy" id="2518990"/>
    <lineage>
        <taxon>Bacteria</taxon>
        <taxon>Pseudomonadati</taxon>
        <taxon>Pseudomonadota</taxon>
        <taxon>Gammaproteobacteria</taxon>
        <taxon>Cellvibrionales</taxon>
        <taxon>Halieaceae</taxon>
        <taxon>Seongchinamella</taxon>
    </lineage>
</organism>
<dbReference type="PRINTS" id="PR00412">
    <property type="entry name" value="EPOXHYDRLASE"/>
</dbReference>
<dbReference type="InterPro" id="IPR051340">
    <property type="entry name" value="Haloalkane_dehalogenase"/>
</dbReference>
<sequence length="461" mass="51014">MICRLILAVLFLASVSACKVQVQVPDNGRVTSVSGNYLCEVSQTCEIEVIDLLFNETFIAEPARGYQFDGWRQELGYLCGGQTNTCPVATSLFEGCEACMEVLASDVTVFLEPVFTVCKLPDGEIVVQTAAAGIKFVRTPSACFDSLHDYNFEPNYVNVSGLRYHYIDEGPRDGEIVFMLHGQPTWSYLYRKMIPVLVQAGYRVIAVDHIGMGRSDKPVDPGVHQFEQHVAWMKVLIAKLGIADITLFAQDWGSLIGLRIAGDMPELFARIVVANGDLRIFEPGSNPYSAPVFEFDESDPGLIAHLISRRGASSFEEGFQQWIEFAATAPDLFADGLLDLASVDGLTVQEYASYNAPYPSRIYWAGIRAFPSMLAGIGQQNVPAWEELGRYDRPFLFLAGERDRHLGRVGNQDKWIAHVPGAAGQDHRRYPTAGHFIQEDVGTELTAQVVDFIEKNPAPPM</sequence>
<evidence type="ECO:0000256" key="1">
    <source>
        <dbReference type="ARBA" id="ARBA00022801"/>
    </source>
</evidence>
<reference evidence="4" key="1">
    <citation type="submission" date="2019-02" db="EMBL/GenBank/DDBJ databases">
        <authorList>
            <person name="Li S.-H."/>
        </authorList>
    </citation>
    <scope>NUCLEOTIDE SEQUENCE</scope>
    <source>
        <strain evidence="4">IMCC8485</strain>
    </source>
</reference>
<feature type="chain" id="PRO_5045606172" evidence="2">
    <location>
        <begin position="20"/>
        <end position="461"/>
    </location>
</feature>
<dbReference type="EMBL" id="SHNP01000001">
    <property type="protein sequence ID" value="MCX2972084.1"/>
    <property type="molecule type" value="Genomic_DNA"/>
</dbReference>
<proteinExistence type="predicted"/>
<keyword evidence="2" id="KW-0732">Signal</keyword>
<dbReference type="PANTHER" id="PTHR42977">
    <property type="entry name" value="HYDROLASE-RELATED"/>
    <property type="match status" value="1"/>
</dbReference>
<protein>
    <submittedName>
        <fullName evidence="4">Alpha/beta fold hydrolase</fullName>
    </submittedName>
</protein>
<keyword evidence="1 4" id="KW-0378">Hydrolase</keyword>
<dbReference type="Gene3D" id="3.40.50.1820">
    <property type="entry name" value="alpha/beta hydrolase"/>
    <property type="match status" value="1"/>
</dbReference>
<dbReference type="GO" id="GO:0016787">
    <property type="term" value="F:hydrolase activity"/>
    <property type="evidence" value="ECO:0007669"/>
    <property type="project" value="UniProtKB-KW"/>
</dbReference>
<evidence type="ECO:0000259" key="3">
    <source>
        <dbReference type="Pfam" id="PF00561"/>
    </source>
</evidence>
<evidence type="ECO:0000313" key="5">
    <source>
        <dbReference type="Proteomes" id="UP001143307"/>
    </source>
</evidence>
<evidence type="ECO:0000313" key="4">
    <source>
        <dbReference type="EMBL" id="MCX2972084.1"/>
    </source>
</evidence>
<feature type="domain" description="AB hydrolase-1" evidence="3">
    <location>
        <begin position="176"/>
        <end position="440"/>
    </location>
</feature>
<dbReference type="Pfam" id="PF00561">
    <property type="entry name" value="Abhydrolase_1"/>
    <property type="match status" value="1"/>
</dbReference>
<name>A0ABT3SQ23_9GAMM</name>
<gene>
    <name evidence="4" type="ORF">EYC87_00605</name>
</gene>
<dbReference type="PROSITE" id="PS51257">
    <property type="entry name" value="PROKAR_LIPOPROTEIN"/>
    <property type="match status" value="1"/>
</dbReference>
<accession>A0ABT3SQ23</accession>
<dbReference type="InterPro" id="IPR000639">
    <property type="entry name" value="Epox_hydrolase-like"/>
</dbReference>
<dbReference type="InterPro" id="IPR000073">
    <property type="entry name" value="AB_hydrolase_1"/>
</dbReference>
<keyword evidence="5" id="KW-1185">Reference proteome</keyword>
<comment type="caution">
    <text evidence="4">The sequence shown here is derived from an EMBL/GenBank/DDBJ whole genome shotgun (WGS) entry which is preliminary data.</text>
</comment>